<dbReference type="Pfam" id="PF01163">
    <property type="entry name" value="RIO1"/>
    <property type="match status" value="1"/>
</dbReference>
<protein>
    <recommendedName>
        <fullName evidence="2">non-specific serine/threonine protein kinase</fullName>
        <ecNumber evidence="2">2.7.11.1</ecNumber>
    </recommendedName>
</protein>
<dbReference type="GO" id="GO:0004674">
    <property type="term" value="F:protein serine/threonine kinase activity"/>
    <property type="evidence" value="ECO:0007669"/>
    <property type="project" value="UniProtKB-KW"/>
</dbReference>
<accession>A0A6F8U7K1</accession>
<evidence type="ECO:0000259" key="12">
    <source>
        <dbReference type="SMART" id="SM00090"/>
    </source>
</evidence>
<evidence type="ECO:0000256" key="2">
    <source>
        <dbReference type="ARBA" id="ARBA00012513"/>
    </source>
</evidence>
<gene>
    <name evidence="13" type="ORF">HHSLTHF2_26890</name>
</gene>
<evidence type="ECO:0000313" key="13">
    <source>
        <dbReference type="EMBL" id="BCB08799.1"/>
    </source>
</evidence>
<dbReference type="InterPro" id="IPR018935">
    <property type="entry name" value="RIO_kinase_CS"/>
</dbReference>
<keyword evidence="14" id="KW-1185">Reference proteome</keyword>
<dbReference type="NCBIfam" id="NF041645">
    <property type="entry name" value="prot_kin_PA4780"/>
    <property type="match status" value="1"/>
</dbReference>
<dbReference type="Gene3D" id="3.30.200.20">
    <property type="entry name" value="Phosphorylase Kinase, domain 1"/>
    <property type="match status" value="1"/>
</dbReference>
<dbReference type="EMBL" id="AP022843">
    <property type="protein sequence ID" value="BCB08799.1"/>
    <property type="molecule type" value="Genomic_DNA"/>
</dbReference>
<evidence type="ECO:0000256" key="4">
    <source>
        <dbReference type="ARBA" id="ARBA00022679"/>
    </source>
</evidence>
<dbReference type="Proteomes" id="UP000502259">
    <property type="component" value="Chromosome"/>
</dbReference>
<evidence type="ECO:0000313" key="14">
    <source>
        <dbReference type="Proteomes" id="UP000502259"/>
    </source>
</evidence>
<keyword evidence="6" id="KW-0547">Nucleotide-binding</keyword>
<keyword evidence="9" id="KW-0460">Magnesium</keyword>
<dbReference type="InterPro" id="IPR000687">
    <property type="entry name" value="RIO_kinase"/>
</dbReference>
<keyword evidence="5" id="KW-0479">Metal-binding</keyword>
<evidence type="ECO:0000256" key="11">
    <source>
        <dbReference type="ARBA" id="ARBA00048679"/>
    </source>
</evidence>
<dbReference type="Gene3D" id="1.10.510.10">
    <property type="entry name" value="Transferase(Phosphotransferase) domain 1"/>
    <property type="match status" value="1"/>
</dbReference>
<dbReference type="InterPro" id="IPR011009">
    <property type="entry name" value="Kinase-like_dom_sf"/>
</dbReference>
<comment type="similarity">
    <text evidence="1">Belongs to the protein kinase superfamily. RIO-type Ser/Thr kinase family.</text>
</comment>
<keyword evidence="7" id="KW-0418">Kinase</keyword>
<dbReference type="InterPro" id="IPR048148">
    <property type="entry name" value="Prot_kin_PA4780"/>
</dbReference>
<dbReference type="AlphaFoldDB" id="A0A6F8U7K1"/>
<keyword evidence="8" id="KW-0067">ATP-binding</keyword>
<dbReference type="GO" id="GO:0005524">
    <property type="term" value="F:ATP binding"/>
    <property type="evidence" value="ECO:0007669"/>
    <property type="project" value="UniProtKB-KW"/>
</dbReference>
<dbReference type="SUPFAM" id="SSF56112">
    <property type="entry name" value="Protein kinase-like (PK-like)"/>
    <property type="match status" value="1"/>
</dbReference>
<evidence type="ECO:0000256" key="5">
    <source>
        <dbReference type="ARBA" id="ARBA00022723"/>
    </source>
</evidence>
<evidence type="ECO:0000256" key="1">
    <source>
        <dbReference type="ARBA" id="ARBA00009196"/>
    </source>
</evidence>
<keyword evidence="4" id="KW-0808">Transferase</keyword>
<dbReference type="InterPro" id="IPR051272">
    <property type="entry name" value="RIO-type_Ser/Thr_kinase"/>
</dbReference>
<feature type="domain" description="RIO kinase" evidence="12">
    <location>
        <begin position="4"/>
        <end position="247"/>
    </location>
</feature>
<keyword evidence="3" id="KW-0723">Serine/threonine-protein kinase</keyword>
<dbReference type="GO" id="GO:0046872">
    <property type="term" value="F:metal ion binding"/>
    <property type="evidence" value="ECO:0007669"/>
    <property type="project" value="UniProtKB-KW"/>
</dbReference>
<evidence type="ECO:0000256" key="6">
    <source>
        <dbReference type="ARBA" id="ARBA00022741"/>
    </source>
</evidence>
<evidence type="ECO:0000256" key="8">
    <source>
        <dbReference type="ARBA" id="ARBA00022840"/>
    </source>
</evidence>
<name>A0A6F8U7K1_9GAMM</name>
<proteinExistence type="inferred from homology"/>
<evidence type="ECO:0000256" key="9">
    <source>
        <dbReference type="ARBA" id="ARBA00022842"/>
    </source>
</evidence>
<evidence type="ECO:0000256" key="10">
    <source>
        <dbReference type="ARBA" id="ARBA00047899"/>
    </source>
</evidence>
<reference evidence="13 14" key="1">
    <citation type="submission" date="2020-03" db="EMBL/GenBank/DDBJ databases">
        <title>Complete Genome Sequence of Halomonas hydrothermalis Strain Slthf2, Halophilic Bacterium Isolated from Deep-Sea Hydrothermal-Vent Environments.</title>
        <authorList>
            <person name="Takeyama N."/>
            <person name="Huang M."/>
            <person name="Sato K."/>
            <person name="Galipon J."/>
            <person name="Arakawa K."/>
        </authorList>
    </citation>
    <scope>NUCLEOTIDE SEQUENCE [LARGE SCALE GENOMIC DNA]</scope>
    <source>
        <strain evidence="13 14">Slthf2</strain>
    </source>
</reference>
<dbReference type="PANTHER" id="PTHR45723">
    <property type="entry name" value="SERINE/THREONINE-PROTEIN KINASE RIO1"/>
    <property type="match status" value="1"/>
</dbReference>
<comment type="catalytic activity">
    <reaction evidence="10">
        <text>L-threonyl-[protein] + ATP = O-phospho-L-threonyl-[protein] + ADP + H(+)</text>
        <dbReference type="Rhea" id="RHEA:46608"/>
        <dbReference type="Rhea" id="RHEA-COMP:11060"/>
        <dbReference type="Rhea" id="RHEA-COMP:11605"/>
        <dbReference type="ChEBI" id="CHEBI:15378"/>
        <dbReference type="ChEBI" id="CHEBI:30013"/>
        <dbReference type="ChEBI" id="CHEBI:30616"/>
        <dbReference type="ChEBI" id="CHEBI:61977"/>
        <dbReference type="ChEBI" id="CHEBI:456216"/>
        <dbReference type="EC" id="2.7.11.1"/>
    </reaction>
</comment>
<dbReference type="SMART" id="SM00090">
    <property type="entry name" value="RIO"/>
    <property type="match status" value="1"/>
</dbReference>
<dbReference type="PROSITE" id="PS01245">
    <property type="entry name" value="RIO1"/>
    <property type="match status" value="1"/>
</dbReference>
<evidence type="ECO:0000256" key="7">
    <source>
        <dbReference type="ARBA" id="ARBA00022777"/>
    </source>
</evidence>
<dbReference type="EC" id="2.7.11.1" evidence="2"/>
<sequence length="298" mass="33583">MCTDSKEEPTQLTMKIPKRLQPLVDDGMIDEVLVQLMSGKEAQVYVVRCGEEVRCAKVFKEAKQRSFKQAVQYQEGRKERNSRRSRAMAKKTRYGQREQEQAWLNAEVDALYRLAAADVRVPEPHGFVDGVLLMEMISDAEGNVAPRLGEVTLTEEQALRYHAKVIQDVVRMLCAGLIHGDLSEFNVLVDAEGPVIIDLPQAVDAAGNNSAAAMLERDVDNMRAYFGRFAPELLTTRYGKEMWALYEAGKLHPDSKLTGHFELDSHIANVDELLEVIDDAIEEEADRQARMRGDDDED</sequence>
<evidence type="ECO:0000256" key="3">
    <source>
        <dbReference type="ARBA" id="ARBA00022527"/>
    </source>
</evidence>
<comment type="catalytic activity">
    <reaction evidence="11">
        <text>L-seryl-[protein] + ATP = O-phospho-L-seryl-[protein] + ADP + H(+)</text>
        <dbReference type="Rhea" id="RHEA:17989"/>
        <dbReference type="Rhea" id="RHEA-COMP:9863"/>
        <dbReference type="Rhea" id="RHEA-COMP:11604"/>
        <dbReference type="ChEBI" id="CHEBI:15378"/>
        <dbReference type="ChEBI" id="CHEBI:29999"/>
        <dbReference type="ChEBI" id="CHEBI:30616"/>
        <dbReference type="ChEBI" id="CHEBI:83421"/>
        <dbReference type="ChEBI" id="CHEBI:456216"/>
        <dbReference type="EC" id="2.7.11.1"/>
    </reaction>
</comment>
<organism evidence="13 14">
    <name type="scientific">Halomonas hydrothermalis</name>
    <dbReference type="NCBI Taxonomy" id="115561"/>
    <lineage>
        <taxon>Bacteria</taxon>
        <taxon>Pseudomonadati</taxon>
        <taxon>Pseudomonadota</taxon>
        <taxon>Gammaproteobacteria</taxon>
        <taxon>Oceanospirillales</taxon>
        <taxon>Halomonadaceae</taxon>
        <taxon>Halomonas</taxon>
    </lineage>
</organism>
<dbReference type="InterPro" id="IPR018934">
    <property type="entry name" value="RIO_dom"/>
</dbReference>